<dbReference type="InterPro" id="IPR011856">
    <property type="entry name" value="tRNA_endonuc-like_dom_sf"/>
</dbReference>
<keyword evidence="2" id="KW-0540">Nuclease</keyword>
<gene>
    <name evidence="5" type="ORF">BSONL12_06068</name>
</gene>
<comment type="cofactor">
    <cofactor evidence="1">
        <name>Mg(2+)</name>
        <dbReference type="ChEBI" id="CHEBI:18420"/>
    </cofactor>
</comment>
<dbReference type="EMBL" id="AOFM01000005">
    <property type="protein sequence ID" value="EME75380.1"/>
    <property type="molecule type" value="Genomic_DNA"/>
</dbReference>
<evidence type="ECO:0000256" key="3">
    <source>
        <dbReference type="ARBA" id="ARBA00022801"/>
    </source>
</evidence>
<evidence type="ECO:0000259" key="4">
    <source>
        <dbReference type="SMART" id="SM00990"/>
    </source>
</evidence>
<dbReference type="SMART" id="SM00990">
    <property type="entry name" value="VRR_NUC"/>
    <property type="match status" value="1"/>
</dbReference>
<dbReference type="eggNOG" id="ENOG5032Y88">
    <property type="taxonomic scope" value="Bacteria"/>
</dbReference>
<dbReference type="GO" id="GO:0004518">
    <property type="term" value="F:nuclease activity"/>
    <property type="evidence" value="ECO:0007669"/>
    <property type="project" value="UniProtKB-KW"/>
</dbReference>
<protein>
    <submittedName>
        <fullName evidence="5">Phage protein</fullName>
    </submittedName>
</protein>
<dbReference type="GO" id="GO:0003676">
    <property type="term" value="F:nucleic acid binding"/>
    <property type="evidence" value="ECO:0007669"/>
    <property type="project" value="InterPro"/>
</dbReference>
<evidence type="ECO:0000313" key="6">
    <source>
        <dbReference type="Proteomes" id="UP000011907"/>
    </source>
</evidence>
<dbReference type="Proteomes" id="UP000011907">
    <property type="component" value="Unassembled WGS sequence"/>
</dbReference>
<comment type="caution">
    <text evidence="5">The sequence shown here is derived from an EMBL/GenBank/DDBJ whole genome shotgun (WGS) entry which is preliminary data.</text>
</comment>
<evidence type="ECO:0000313" key="5">
    <source>
        <dbReference type="EMBL" id="EME75380.1"/>
    </source>
</evidence>
<dbReference type="PATRIC" id="fig|1274524.3.peg.1316"/>
<sequence>MVVMGVMDVFIKGVEAVLQESQLERLLKRKVESLGGQALKFVSPGMSGVPDRLVLIPGGRAVFAEMKAPGKNLRPLQEKRKRDLESLGFTVCKLDSRETIDAFIRRFFHEV</sequence>
<reference evidence="5 6" key="1">
    <citation type="journal article" date="2013" name="Genome Announc.">
        <title>Draft Whole-Genome Sequence of Bacillus sonorensis Strain L12, a Source of Nonribosomal Lipopeptides.</title>
        <authorList>
            <person name="Adimpong D.B."/>
            <person name="Sorensen K.I."/>
            <person name="Nielsen D.S."/>
            <person name="Thorsen L."/>
            <person name="Rasmussen T.B."/>
            <person name="Derkx P.M."/>
            <person name="Jespersen L."/>
        </authorList>
    </citation>
    <scope>NUCLEOTIDE SEQUENCE [LARGE SCALE GENOMIC DNA]</scope>
    <source>
        <strain evidence="5 6">L12</strain>
    </source>
</reference>
<dbReference type="GO" id="GO:0016788">
    <property type="term" value="F:hydrolase activity, acting on ester bonds"/>
    <property type="evidence" value="ECO:0007669"/>
    <property type="project" value="InterPro"/>
</dbReference>
<organism evidence="5 6">
    <name type="scientific">Bacillus sonorensis L12</name>
    <dbReference type="NCBI Taxonomy" id="1274524"/>
    <lineage>
        <taxon>Bacteria</taxon>
        <taxon>Bacillati</taxon>
        <taxon>Bacillota</taxon>
        <taxon>Bacilli</taxon>
        <taxon>Bacillales</taxon>
        <taxon>Bacillaceae</taxon>
        <taxon>Bacillus</taxon>
    </lineage>
</organism>
<keyword evidence="3" id="KW-0378">Hydrolase</keyword>
<proteinExistence type="predicted"/>
<evidence type="ECO:0000256" key="1">
    <source>
        <dbReference type="ARBA" id="ARBA00001946"/>
    </source>
</evidence>
<accession>M5PE80</accession>
<dbReference type="AlphaFoldDB" id="M5PE80"/>
<name>M5PE80_9BACI</name>
<evidence type="ECO:0000256" key="2">
    <source>
        <dbReference type="ARBA" id="ARBA00022722"/>
    </source>
</evidence>
<dbReference type="RefSeq" id="WP_006637232.1">
    <property type="nucleotide sequence ID" value="NZ_AOFM01000005.1"/>
</dbReference>
<feature type="domain" description="VRR-NUC" evidence="4">
    <location>
        <begin position="18"/>
        <end position="98"/>
    </location>
</feature>
<dbReference type="InterPro" id="IPR014883">
    <property type="entry name" value="VRR_NUC"/>
</dbReference>
<dbReference type="STRING" id="1274524.BSONL12_06068"/>
<dbReference type="Gene3D" id="3.40.1350.10">
    <property type="match status" value="1"/>
</dbReference>